<keyword evidence="1" id="KW-0812">Transmembrane</keyword>
<accession>A0A2K1PD03</accession>
<feature type="transmembrane region" description="Helical" evidence="1">
    <location>
        <begin position="37"/>
        <end position="61"/>
    </location>
</feature>
<reference evidence="2 3" key="1">
    <citation type="submission" date="2013-12" db="EMBL/GenBank/DDBJ databases">
        <title>Comparative genomics of Petrotoga isolates.</title>
        <authorList>
            <person name="Nesbo C.L."/>
            <person name="Charchuk R."/>
            <person name="Chow K."/>
        </authorList>
    </citation>
    <scope>NUCLEOTIDE SEQUENCE [LARGE SCALE GENOMIC DNA]</scope>
    <source>
        <strain evidence="2 3">DSM 10691</strain>
    </source>
</reference>
<feature type="transmembrane region" description="Helical" evidence="1">
    <location>
        <begin position="6"/>
        <end position="25"/>
    </location>
</feature>
<dbReference type="Proteomes" id="UP000236199">
    <property type="component" value="Unassembled WGS sequence"/>
</dbReference>
<keyword evidence="1" id="KW-1133">Transmembrane helix</keyword>
<gene>
    <name evidence="2" type="ORF">X928_04725</name>
</gene>
<dbReference type="AlphaFoldDB" id="A0A2K1PD03"/>
<dbReference type="OrthoDB" id="6872206at2"/>
<evidence type="ECO:0000313" key="2">
    <source>
        <dbReference type="EMBL" id="PNS00537.1"/>
    </source>
</evidence>
<keyword evidence="1" id="KW-0472">Membrane</keyword>
<keyword evidence="3" id="KW-1185">Reference proteome</keyword>
<proteinExistence type="predicted"/>
<dbReference type="EMBL" id="AZRM01000023">
    <property type="protein sequence ID" value="PNS00537.1"/>
    <property type="molecule type" value="Genomic_DNA"/>
</dbReference>
<feature type="transmembrane region" description="Helical" evidence="1">
    <location>
        <begin position="99"/>
        <end position="119"/>
    </location>
</feature>
<protein>
    <submittedName>
        <fullName evidence="2">Membrane protein</fullName>
    </submittedName>
</protein>
<evidence type="ECO:0000256" key="1">
    <source>
        <dbReference type="SAM" id="Phobius"/>
    </source>
</evidence>
<organism evidence="2 3">
    <name type="scientific">Petrotoga miotherma DSM 10691</name>
    <dbReference type="NCBI Taxonomy" id="1434326"/>
    <lineage>
        <taxon>Bacteria</taxon>
        <taxon>Thermotogati</taxon>
        <taxon>Thermotogota</taxon>
        <taxon>Thermotogae</taxon>
        <taxon>Petrotogales</taxon>
        <taxon>Petrotogaceae</taxon>
        <taxon>Petrotoga</taxon>
    </lineage>
</organism>
<evidence type="ECO:0000313" key="3">
    <source>
        <dbReference type="Proteomes" id="UP000236199"/>
    </source>
</evidence>
<sequence length="181" mass="20968">MGNKLYNLFLTFNATSLMIVIFLIKQHCIIINKAPNWVSYLIFISIPALMTGLSLLCTRFLSTDSIEGNVKDLEHANNVYLPSYLGYFFVALSVPDVETLIFVFLILFVFTYFSQTIYFNPLFLLWKRHFYYVTTENNIKIFLITRKVLRKPSDVHFENLKRINNYTFIDNGGGKGESSDG</sequence>
<name>A0A2K1PD03_9BACT</name>
<comment type="caution">
    <text evidence="2">The sequence shown here is derived from an EMBL/GenBank/DDBJ whole genome shotgun (WGS) entry which is preliminary data.</text>
</comment>
<dbReference type="RefSeq" id="WP_103078689.1">
    <property type="nucleotide sequence ID" value="NZ_AZRM01000023.1"/>
</dbReference>